<feature type="domain" description="DUF6884" evidence="1">
    <location>
        <begin position="4"/>
        <end position="133"/>
    </location>
</feature>
<sequence length="366" mass="43503">MKRIALISCTKDKQNYPCRAKEMYMRSNLFSKAYAYGKKYADSVYILSDKYGLLEEDDIIAPYNETLKGKSKEEKKLWGKNIINDLKDRVNLEEDKFIILAGKTYYGQLIKYLKYYQLPLEKLTIGKRLKKLDELLKEEMEEDHCYLLHKIFNSMKKYSFSNVDKIKVKNGIYVILDKYQYYCGMNRIVKVGTHINQGRLKNRLLDYASNKNKSSSIFRKNIGRAMLNAYNDPYISIWNIDFNIDKNKKQYSNLRDKKKEREIENYIDDYMKKYLQIVCFEVINKPLRLRLEEGIISTLNKEKSFKDSINWYGKYRAIPKMNSNELWIAKELIGEPLSYEEVDFIGSLCDKSKVLKEDKYEDILEI</sequence>
<dbReference type="OrthoDB" id="1550740at2"/>
<protein>
    <recommendedName>
        <fullName evidence="5">GIY-YIG nuclease family protein</fullName>
    </recommendedName>
</protein>
<evidence type="ECO:0008006" key="5">
    <source>
        <dbReference type="Google" id="ProtNLM"/>
    </source>
</evidence>
<dbReference type="AlphaFoldDB" id="A0A1M4ZHL2"/>
<accession>A0A1M4ZHL2</accession>
<gene>
    <name evidence="3" type="ORF">SAMN05443638_1483</name>
</gene>
<dbReference type="InterPro" id="IPR049251">
    <property type="entry name" value="DUF6884"/>
</dbReference>
<evidence type="ECO:0000259" key="2">
    <source>
        <dbReference type="Pfam" id="PF26468"/>
    </source>
</evidence>
<keyword evidence="4" id="KW-1185">Reference proteome</keyword>
<dbReference type="Pfam" id="PF21818">
    <property type="entry name" value="DUF6884"/>
    <property type="match status" value="1"/>
</dbReference>
<evidence type="ECO:0000313" key="3">
    <source>
        <dbReference type="EMBL" id="SHF17529.1"/>
    </source>
</evidence>
<evidence type="ECO:0000313" key="4">
    <source>
        <dbReference type="Proteomes" id="UP000184035"/>
    </source>
</evidence>
<evidence type="ECO:0000259" key="1">
    <source>
        <dbReference type="Pfam" id="PF21818"/>
    </source>
</evidence>
<dbReference type="InterPro" id="IPR058782">
    <property type="entry name" value="GIY_YIG_3"/>
</dbReference>
<proteinExistence type="predicted"/>
<dbReference type="RefSeq" id="WP_072897863.1">
    <property type="nucleotide sequence ID" value="NZ_FQVM01000048.1"/>
</dbReference>
<reference evidence="3 4" key="1">
    <citation type="submission" date="2016-11" db="EMBL/GenBank/DDBJ databases">
        <authorList>
            <person name="Jaros S."/>
            <person name="Januszkiewicz K."/>
            <person name="Wedrychowicz H."/>
        </authorList>
    </citation>
    <scope>NUCLEOTIDE SEQUENCE [LARGE SCALE GENOMIC DNA]</scope>
    <source>
        <strain evidence="3 4">DSM 2631</strain>
    </source>
</reference>
<dbReference type="EMBL" id="FQVM01000048">
    <property type="protein sequence ID" value="SHF17529.1"/>
    <property type="molecule type" value="Genomic_DNA"/>
</dbReference>
<dbReference type="STRING" id="1533.SAMN05443638_1483"/>
<dbReference type="Pfam" id="PF26468">
    <property type="entry name" value="GIY_YIG_3"/>
    <property type="match status" value="1"/>
</dbReference>
<organism evidence="3 4">
    <name type="scientific">Clostridium fallax</name>
    <dbReference type="NCBI Taxonomy" id="1533"/>
    <lineage>
        <taxon>Bacteria</taxon>
        <taxon>Bacillati</taxon>
        <taxon>Bacillota</taxon>
        <taxon>Clostridia</taxon>
        <taxon>Eubacteriales</taxon>
        <taxon>Clostridiaceae</taxon>
        <taxon>Clostridium</taxon>
    </lineage>
</organism>
<name>A0A1M4ZHL2_9CLOT</name>
<dbReference type="Proteomes" id="UP000184035">
    <property type="component" value="Unassembled WGS sequence"/>
</dbReference>
<feature type="domain" description="GIY-YIG" evidence="2">
    <location>
        <begin position="168"/>
        <end position="330"/>
    </location>
</feature>